<reference evidence="7 8" key="1">
    <citation type="journal article" date="2016" name="Microb. Cell Fact.">
        <title>Dissection of exopolysaccharide biosynthesis in Kozakia baliensis.</title>
        <authorList>
            <person name="Brandt J.U."/>
            <person name="Jakob F."/>
            <person name="Behr J."/>
            <person name="Geissler A.J."/>
            <person name="Vogel R.F."/>
        </authorList>
    </citation>
    <scope>NUCLEOTIDE SEQUENCE [LARGE SCALE GENOMIC DNA]</scope>
    <source>
        <strain evidence="7 8">DSM 14400</strain>
    </source>
</reference>
<dbReference type="OrthoDB" id="9804822at2"/>
<dbReference type="EMBL" id="CP014674">
    <property type="protein sequence ID" value="AOX17672.1"/>
    <property type="molecule type" value="Genomic_DNA"/>
</dbReference>
<accession>A0A1D8UVP9</accession>
<dbReference type="InterPro" id="IPR001123">
    <property type="entry name" value="LeuE-type"/>
</dbReference>
<dbReference type="RefSeq" id="WP_070403228.1">
    <property type="nucleotide sequence ID" value="NZ_BJVW01000001.1"/>
</dbReference>
<protein>
    <submittedName>
        <fullName evidence="7">Amino acid transporter</fullName>
    </submittedName>
</protein>
<keyword evidence="8" id="KW-1185">Reference proteome</keyword>
<evidence type="ECO:0000256" key="3">
    <source>
        <dbReference type="ARBA" id="ARBA00022475"/>
    </source>
</evidence>
<keyword evidence="5" id="KW-1133">Transmembrane helix</keyword>
<dbReference type="Pfam" id="PF01810">
    <property type="entry name" value="LysE"/>
    <property type="match status" value="1"/>
</dbReference>
<organism evidence="7 8">
    <name type="scientific">Kozakia baliensis</name>
    <dbReference type="NCBI Taxonomy" id="153496"/>
    <lineage>
        <taxon>Bacteria</taxon>
        <taxon>Pseudomonadati</taxon>
        <taxon>Pseudomonadota</taxon>
        <taxon>Alphaproteobacteria</taxon>
        <taxon>Acetobacterales</taxon>
        <taxon>Acetobacteraceae</taxon>
        <taxon>Kozakia</taxon>
    </lineage>
</organism>
<evidence type="ECO:0000256" key="5">
    <source>
        <dbReference type="ARBA" id="ARBA00022989"/>
    </source>
</evidence>
<keyword evidence="6" id="KW-0472">Membrane</keyword>
<evidence type="ECO:0000256" key="1">
    <source>
        <dbReference type="ARBA" id="ARBA00004651"/>
    </source>
</evidence>
<dbReference type="GO" id="GO:0042970">
    <property type="term" value="F:homoserine transmembrane transporter activity"/>
    <property type="evidence" value="ECO:0007669"/>
    <property type="project" value="TreeGrafter"/>
</dbReference>
<comment type="similarity">
    <text evidence="2">Belongs to the Rht family.</text>
</comment>
<proteinExistence type="inferred from homology"/>
<evidence type="ECO:0000256" key="4">
    <source>
        <dbReference type="ARBA" id="ARBA00022692"/>
    </source>
</evidence>
<dbReference type="AlphaFoldDB" id="A0A1D8UVP9"/>
<name>A0A1D8UVP9_9PROT</name>
<keyword evidence="4" id="KW-0812">Transmembrane</keyword>
<evidence type="ECO:0000256" key="6">
    <source>
        <dbReference type="ARBA" id="ARBA00023136"/>
    </source>
</evidence>
<evidence type="ECO:0000313" key="8">
    <source>
        <dbReference type="Proteomes" id="UP000179145"/>
    </source>
</evidence>
<gene>
    <name evidence="7" type="ORF">A0U89_11535</name>
</gene>
<dbReference type="PANTHER" id="PTHR30086">
    <property type="entry name" value="ARGININE EXPORTER PROTEIN ARGO"/>
    <property type="match status" value="1"/>
</dbReference>
<dbReference type="Proteomes" id="UP000179145">
    <property type="component" value="Chromosome"/>
</dbReference>
<dbReference type="STRING" id="153496.A0U89_11535"/>
<sequence length="207" mass="22677">MSAHIWWLFAVTVFFLSGTPGPNMLHALSRSVNVGFRRSTSAMAGCASALFFALVLSAAGIGALLAAMPRLFDIVRYAGAAYLIWLGIKSWRASGKGHLDAPAAISGHTPWQLYRGGFLVGISNPKLLLFAAAFFPQFIDRQHPQLPQFVILVATFLCCEIFWLCLYGLGGRGLATFLTRENTKRVFDRVTGVFFMAFGVVLLRARV</sequence>
<dbReference type="PIRSF" id="PIRSF006324">
    <property type="entry name" value="LeuE"/>
    <property type="match status" value="1"/>
</dbReference>
<dbReference type="eggNOG" id="COG1280">
    <property type="taxonomic scope" value="Bacteria"/>
</dbReference>
<keyword evidence="3" id="KW-1003">Cell membrane</keyword>
<evidence type="ECO:0000256" key="2">
    <source>
        <dbReference type="ARBA" id="ARBA00007928"/>
    </source>
</evidence>
<dbReference type="KEGG" id="kba:A0U89_11535"/>
<dbReference type="GO" id="GO:0005886">
    <property type="term" value="C:plasma membrane"/>
    <property type="evidence" value="ECO:0007669"/>
    <property type="project" value="UniProtKB-SubCell"/>
</dbReference>
<comment type="subcellular location">
    <subcellularLocation>
        <location evidence="1">Cell membrane</location>
        <topology evidence="1">Multi-pass membrane protein</topology>
    </subcellularLocation>
</comment>
<evidence type="ECO:0000313" key="7">
    <source>
        <dbReference type="EMBL" id="AOX17672.1"/>
    </source>
</evidence>
<dbReference type="PANTHER" id="PTHR30086:SF14">
    <property type="entry name" value="HOMOSERINE_HOMOSERINE LACTONE EFFLUX PROTEIN"/>
    <property type="match status" value="1"/>
</dbReference>